<dbReference type="GO" id="GO:0003723">
    <property type="term" value="F:RNA binding"/>
    <property type="evidence" value="ECO:0007669"/>
    <property type="project" value="UniProtKB-UniRule"/>
</dbReference>
<evidence type="ECO:0000313" key="7">
    <source>
        <dbReference type="Proteomes" id="UP000030645"/>
    </source>
</evidence>
<dbReference type="Gene3D" id="3.30.160.20">
    <property type="match status" value="1"/>
</dbReference>
<accession>W9SWC1</accession>
<dbReference type="SUPFAM" id="SSF54768">
    <property type="entry name" value="dsRNA-binding domain-like"/>
    <property type="match status" value="1"/>
</dbReference>
<evidence type="ECO:0000256" key="1">
    <source>
        <dbReference type="ARBA" id="ARBA00022737"/>
    </source>
</evidence>
<dbReference type="eggNOG" id="ENOG502SVER">
    <property type="taxonomic scope" value="Eukaryota"/>
</dbReference>
<organism evidence="6 7">
    <name type="scientific">Morus notabilis</name>
    <dbReference type="NCBI Taxonomy" id="981085"/>
    <lineage>
        <taxon>Eukaryota</taxon>
        <taxon>Viridiplantae</taxon>
        <taxon>Streptophyta</taxon>
        <taxon>Embryophyta</taxon>
        <taxon>Tracheophyta</taxon>
        <taxon>Spermatophyta</taxon>
        <taxon>Magnoliopsida</taxon>
        <taxon>eudicotyledons</taxon>
        <taxon>Gunneridae</taxon>
        <taxon>Pentapetalae</taxon>
        <taxon>rosids</taxon>
        <taxon>fabids</taxon>
        <taxon>Rosales</taxon>
        <taxon>Moraceae</taxon>
        <taxon>Moreae</taxon>
        <taxon>Morus</taxon>
    </lineage>
</organism>
<dbReference type="EMBL" id="KE346217">
    <property type="protein sequence ID" value="EXC30887.1"/>
    <property type="molecule type" value="Genomic_DNA"/>
</dbReference>
<dbReference type="Pfam" id="PF00035">
    <property type="entry name" value="dsrm"/>
    <property type="match status" value="1"/>
</dbReference>
<dbReference type="InterPro" id="IPR014720">
    <property type="entry name" value="dsRBD_dom"/>
</dbReference>
<dbReference type="PROSITE" id="PS50137">
    <property type="entry name" value="DS_RBD"/>
    <property type="match status" value="1"/>
</dbReference>
<feature type="compositionally biased region" description="Pro residues" evidence="4">
    <location>
        <begin position="74"/>
        <end position="93"/>
    </location>
</feature>
<proteinExistence type="predicted"/>
<feature type="region of interest" description="Disordered" evidence="4">
    <location>
        <begin position="72"/>
        <end position="102"/>
    </location>
</feature>
<evidence type="ECO:0000256" key="2">
    <source>
        <dbReference type="ARBA" id="ARBA00022884"/>
    </source>
</evidence>
<dbReference type="PANTHER" id="PTHR46031">
    <property type="match status" value="1"/>
</dbReference>
<dbReference type="SMART" id="SM00358">
    <property type="entry name" value="DSRM"/>
    <property type="match status" value="1"/>
</dbReference>
<keyword evidence="1" id="KW-0677">Repeat</keyword>
<keyword evidence="7" id="KW-1185">Reference proteome</keyword>
<keyword evidence="2 3" id="KW-0694">RNA-binding</keyword>
<dbReference type="AlphaFoldDB" id="W9SWC1"/>
<feature type="domain" description="DRBM" evidence="5">
    <location>
        <begin position="1"/>
        <end position="70"/>
    </location>
</feature>
<sequence>MFKTKLQELCQKRSWSLPEYSTTKQGLDHNPSFSATVFVNDQSFQTLSLYKSSKEAQNDAARLAFEHFSLPIPNSNPNPNPNSRPLIPSPSSFPQPSLLSPSGYSSGSVAINQMDGVHGTGETLQQQIQETQQTPPAGDGTSIVQGDNKIKGQKLFCVFSSVTCYYYHNYSYPD</sequence>
<protein>
    <submittedName>
        <fullName evidence="6">Double-stranded RNA-binding protein 1</fullName>
    </submittedName>
</protein>
<dbReference type="STRING" id="981085.W9SWC1"/>
<dbReference type="PANTHER" id="PTHR46031:SF31">
    <property type="entry name" value="DOUBLE-STRANDED RNA-BINDING PROTEIN 1-LIKE"/>
    <property type="match status" value="1"/>
</dbReference>
<evidence type="ECO:0000313" key="6">
    <source>
        <dbReference type="EMBL" id="EXC30887.1"/>
    </source>
</evidence>
<dbReference type="Proteomes" id="UP000030645">
    <property type="component" value="Unassembled WGS sequence"/>
</dbReference>
<evidence type="ECO:0000256" key="3">
    <source>
        <dbReference type="PROSITE-ProRule" id="PRU00266"/>
    </source>
</evidence>
<name>W9SWC1_9ROSA</name>
<reference evidence="7" key="1">
    <citation type="submission" date="2013-01" db="EMBL/GenBank/DDBJ databases">
        <title>Draft Genome Sequence of a Mulberry Tree, Morus notabilis C.K. Schneid.</title>
        <authorList>
            <person name="He N."/>
            <person name="Zhao S."/>
        </authorList>
    </citation>
    <scope>NUCLEOTIDE SEQUENCE</scope>
</reference>
<gene>
    <name evidence="6" type="ORF">L484_028066</name>
</gene>
<evidence type="ECO:0000259" key="5">
    <source>
        <dbReference type="PROSITE" id="PS50137"/>
    </source>
</evidence>
<evidence type="ECO:0000256" key="4">
    <source>
        <dbReference type="SAM" id="MobiDB-lite"/>
    </source>
</evidence>